<keyword evidence="2" id="KW-1185">Reference proteome</keyword>
<dbReference type="AlphaFoldDB" id="A0A1H5F3E4"/>
<organism evidence="1 2">
    <name type="scientific">Rhodococcus koreensis</name>
    <dbReference type="NCBI Taxonomy" id="99653"/>
    <lineage>
        <taxon>Bacteria</taxon>
        <taxon>Bacillati</taxon>
        <taxon>Actinomycetota</taxon>
        <taxon>Actinomycetes</taxon>
        <taxon>Mycobacteriales</taxon>
        <taxon>Nocardiaceae</taxon>
        <taxon>Rhodococcus</taxon>
    </lineage>
</organism>
<evidence type="ECO:0000313" key="1">
    <source>
        <dbReference type="EMBL" id="SED97810.1"/>
    </source>
</evidence>
<name>A0A1H5F3E4_9NOCA</name>
<dbReference type="RefSeq" id="WP_244163963.1">
    <property type="nucleotide sequence ID" value="NZ_FNSV01000008.1"/>
</dbReference>
<evidence type="ECO:0000313" key="2">
    <source>
        <dbReference type="Proteomes" id="UP000183561"/>
    </source>
</evidence>
<gene>
    <name evidence="1" type="ORF">SAMN04490239_9486</name>
</gene>
<proteinExistence type="predicted"/>
<accession>A0A1H5F3E4</accession>
<dbReference type="Proteomes" id="UP000183561">
    <property type="component" value="Unassembled WGS sequence"/>
</dbReference>
<sequence>MTALVEAVIVRDPDGPTSVWVFVGGEPVETVESCIDAGAGWEWEDWCEHRDEMLAGASAAARELLLTLLDGPPGGVYVEGRDDRPWLDPAA</sequence>
<protein>
    <submittedName>
        <fullName evidence="1">Uncharacterized protein</fullName>
    </submittedName>
</protein>
<reference evidence="2" key="1">
    <citation type="submission" date="2016-10" db="EMBL/GenBank/DDBJ databases">
        <authorList>
            <person name="Varghese N."/>
            <person name="Submissions S."/>
        </authorList>
    </citation>
    <scope>NUCLEOTIDE SEQUENCE [LARGE SCALE GENOMIC DNA]</scope>
    <source>
        <strain evidence="2">DSM 44498</strain>
    </source>
</reference>
<dbReference type="EMBL" id="FNSV01000008">
    <property type="protein sequence ID" value="SED97810.1"/>
    <property type="molecule type" value="Genomic_DNA"/>
</dbReference>